<dbReference type="Pfam" id="PF12850">
    <property type="entry name" value="Metallophos_2"/>
    <property type="match status" value="1"/>
</dbReference>
<reference evidence="3 4" key="1">
    <citation type="journal article" date="2014" name="Genome Announc.">
        <title>Draft Genome Sequence of Paenibacillus pini JCM 16418T, Isolated from the Rhizosphere of Pine Tree.</title>
        <authorList>
            <person name="Yuki M."/>
            <person name="Oshima K."/>
            <person name="Suda W."/>
            <person name="Oshida Y."/>
            <person name="Kitamura K."/>
            <person name="Iida Y."/>
            <person name="Hattori M."/>
            <person name="Ohkuma M."/>
        </authorList>
    </citation>
    <scope>NUCLEOTIDE SEQUENCE [LARGE SCALE GENOMIC DNA]</scope>
    <source>
        <strain evidence="3 4">JCM 16418</strain>
    </source>
</reference>
<dbReference type="GO" id="GO:0005737">
    <property type="term" value="C:cytoplasm"/>
    <property type="evidence" value="ECO:0007669"/>
    <property type="project" value="TreeGrafter"/>
</dbReference>
<dbReference type="STRING" id="1236976.JCM16418_568"/>
<protein>
    <submittedName>
        <fullName evidence="3">Serine/threonine protein phosphatase</fullName>
    </submittedName>
</protein>
<dbReference type="eggNOG" id="COG0639">
    <property type="taxonomic scope" value="Bacteria"/>
</dbReference>
<keyword evidence="4" id="KW-1185">Reference proteome</keyword>
<dbReference type="InterPro" id="IPR011152">
    <property type="entry name" value="Pesterase_MJ0912"/>
</dbReference>
<comment type="similarity">
    <text evidence="1">Belongs to the metallophosphoesterase superfamily. YfcE family.</text>
</comment>
<dbReference type="PANTHER" id="PTHR42850:SF2">
    <property type="entry name" value="BLL5683 PROTEIN"/>
    <property type="match status" value="1"/>
</dbReference>
<gene>
    <name evidence="3" type="ORF">JCM16418_568</name>
</gene>
<dbReference type="InterPro" id="IPR024654">
    <property type="entry name" value="Calcineurin-like_PHP_lpxH"/>
</dbReference>
<dbReference type="CDD" id="cd00838">
    <property type="entry name" value="MPP_superfamily"/>
    <property type="match status" value="1"/>
</dbReference>
<dbReference type="PIRSF" id="PIRSF000883">
    <property type="entry name" value="Pesterase_MJ0912"/>
    <property type="match status" value="1"/>
</dbReference>
<proteinExistence type="inferred from homology"/>
<evidence type="ECO:0000259" key="2">
    <source>
        <dbReference type="Pfam" id="PF12850"/>
    </source>
</evidence>
<dbReference type="RefSeq" id="WP_036645772.1">
    <property type="nucleotide sequence ID" value="NZ_BAVZ01000001.1"/>
</dbReference>
<evidence type="ECO:0000313" key="4">
    <source>
        <dbReference type="Proteomes" id="UP000019364"/>
    </source>
</evidence>
<evidence type="ECO:0000256" key="1">
    <source>
        <dbReference type="ARBA" id="ARBA00008950"/>
    </source>
</evidence>
<name>W7Y6R6_9BACL</name>
<dbReference type="OrthoDB" id="9813918at2"/>
<evidence type="ECO:0000313" key="3">
    <source>
        <dbReference type="EMBL" id="GAF06600.1"/>
    </source>
</evidence>
<comment type="caution">
    <text evidence="3">The sequence shown here is derived from an EMBL/GenBank/DDBJ whole genome shotgun (WGS) entry which is preliminary data.</text>
</comment>
<dbReference type="EMBL" id="BAVZ01000001">
    <property type="protein sequence ID" value="GAF06600.1"/>
    <property type="molecule type" value="Genomic_DNA"/>
</dbReference>
<dbReference type="InterPro" id="IPR050126">
    <property type="entry name" value="Ap4A_hydrolase"/>
</dbReference>
<sequence length="241" mass="27290">MKKIAIISDIHGNMPALQAVLQDIEHRKIETVYCLGDLIGKGPSGDIVTDLIQERCEKVVRGNWDEFISMTTDVEPLKWHQEKLGSDRLKYLSSLPITIEFVMSGKYIRLFHASPRSIYERIQSWDDQEVRSSLFTNSELCINENEADVVGYGDIHNAYIQHFQGKTLFNVGSVGNPLEITQASYVILEGSYDVSTPSPLSIQFVRVPYDIELSIQHAIEAEMPLLKEYISELRTDIPGSK</sequence>
<dbReference type="PANTHER" id="PTHR42850">
    <property type="entry name" value="METALLOPHOSPHOESTERASE"/>
    <property type="match status" value="1"/>
</dbReference>
<dbReference type="Gene3D" id="3.60.21.10">
    <property type="match status" value="1"/>
</dbReference>
<dbReference type="Proteomes" id="UP000019364">
    <property type="component" value="Unassembled WGS sequence"/>
</dbReference>
<accession>W7Y6R6</accession>
<organism evidence="3 4">
    <name type="scientific">Paenibacillus pini JCM 16418</name>
    <dbReference type="NCBI Taxonomy" id="1236976"/>
    <lineage>
        <taxon>Bacteria</taxon>
        <taxon>Bacillati</taxon>
        <taxon>Bacillota</taxon>
        <taxon>Bacilli</taxon>
        <taxon>Bacillales</taxon>
        <taxon>Paenibacillaceae</taxon>
        <taxon>Paenibacillus</taxon>
    </lineage>
</organism>
<dbReference type="InterPro" id="IPR029052">
    <property type="entry name" value="Metallo-depent_PP-like"/>
</dbReference>
<feature type="domain" description="Calcineurin-like phosphoesterase" evidence="2">
    <location>
        <begin position="3"/>
        <end position="189"/>
    </location>
</feature>
<dbReference type="SUPFAM" id="SSF56300">
    <property type="entry name" value="Metallo-dependent phosphatases"/>
    <property type="match status" value="1"/>
</dbReference>
<dbReference type="GO" id="GO:0016791">
    <property type="term" value="F:phosphatase activity"/>
    <property type="evidence" value="ECO:0007669"/>
    <property type="project" value="TreeGrafter"/>
</dbReference>
<dbReference type="AlphaFoldDB" id="W7Y6R6"/>